<evidence type="ECO:0000313" key="2">
    <source>
        <dbReference type="EMBL" id="KAK6643354.1"/>
    </source>
</evidence>
<feature type="compositionally biased region" description="Polar residues" evidence="1">
    <location>
        <begin position="8"/>
        <end position="18"/>
    </location>
</feature>
<evidence type="ECO:0000256" key="1">
    <source>
        <dbReference type="SAM" id="MobiDB-lite"/>
    </source>
</evidence>
<evidence type="ECO:0000313" key="3">
    <source>
        <dbReference type="Proteomes" id="UP001372834"/>
    </source>
</evidence>
<comment type="caution">
    <text evidence="2">The sequence shown here is derived from an EMBL/GenBank/DDBJ whole genome shotgun (WGS) entry which is preliminary data.</text>
</comment>
<feature type="region of interest" description="Disordered" evidence="1">
    <location>
        <begin position="185"/>
        <end position="215"/>
    </location>
</feature>
<reference evidence="2 3" key="1">
    <citation type="submission" date="2023-10" db="EMBL/GenBank/DDBJ databases">
        <title>Genomes of two closely related lineages of the louse Polyplax serrata with different host specificities.</title>
        <authorList>
            <person name="Martinu J."/>
            <person name="Tarabai H."/>
            <person name="Stefka J."/>
            <person name="Hypsa V."/>
        </authorList>
    </citation>
    <scope>NUCLEOTIDE SEQUENCE [LARGE SCALE GENOMIC DNA]</scope>
    <source>
        <strain evidence="2">HR10_N</strain>
    </source>
</reference>
<sequence length="215" mass="23477">MAERISSENDLSQNQSTVIKDKDISKTTGEESINTVASAVHEKDLTRSEEDDTLGNLDVNNMGKVSKFGRYKKTAKKGGSVSDLNETSLPTGVVEQESSEIMQSVLSVKSMAGQGQLLDDQLEATAIIQNRMNSTAPSETVSNLIATHEEALTPLSTVQSTEPLPEVTDTMLRPSMTPVEVYERGNYMNNMPPPLTEFQSDDTDNEKPDSNFGTR</sequence>
<accession>A0AAN8SCN0</accession>
<feature type="region of interest" description="Disordered" evidence="1">
    <location>
        <begin position="1"/>
        <end position="60"/>
    </location>
</feature>
<proteinExistence type="predicted"/>
<protein>
    <submittedName>
        <fullName evidence="2">Uncharacterized protein</fullName>
    </submittedName>
</protein>
<name>A0AAN8SCN0_POLSC</name>
<gene>
    <name evidence="2" type="ORF">RUM43_004859</name>
</gene>
<feature type="compositionally biased region" description="Basic and acidic residues" evidence="1">
    <location>
        <begin position="19"/>
        <end position="29"/>
    </location>
</feature>
<dbReference type="AlphaFoldDB" id="A0AAN8SCN0"/>
<dbReference type="EMBL" id="JAWJWE010000002">
    <property type="protein sequence ID" value="KAK6643354.1"/>
    <property type="molecule type" value="Genomic_DNA"/>
</dbReference>
<organism evidence="2 3">
    <name type="scientific">Polyplax serrata</name>
    <name type="common">Common mouse louse</name>
    <dbReference type="NCBI Taxonomy" id="468196"/>
    <lineage>
        <taxon>Eukaryota</taxon>
        <taxon>Metazoa</taxon>
        <taxon>Ecdysozoa</taxon>
        <taxon>Arthropoda</taxon>
        <taxon>Hexapoda</taxon>
        <taxon>Insecta</taxon>
        <taxon>Pterygota</taxon>
        <taxon>Neoptera</taxon>
        <taxon>Paraneoptera</taxon>
        <taxon>Psocodea</taxon>
        <taxon>Troctomorpha</taxon>
        <taxon>Phthiraptera</taxon>
        <taxon>Anoplura</taxon>
        <taxon>Polyplacidae</taxon>
        <taxon>Polyplax</taxon>
    </lineage>
</organism>
<dbReference type="Proteomes" id="UP001372834">
    <property type="component" value="Unassembled WGS sequence"/>
</dbReference>